<dbReference type="EMBL" id="MXAP01000127">
    <property type="protein sequence ID" value="OPH34969.1"/>
    <property type="molecule type" value="Genomic_DNA"/>
</dbReference>
<dbReference type="Proteomes" id="UP000190777">
    <property type="component" value="Unassembled WGS sequence"/>
</dbReference>
<reference evidence="1 2" key="1">
    <citation type="submission" date="2017-03" db="EMBL/GenBank/DDBJ databases">
        <title>Draft genome sequence of Moraxella equi CCUG 4950T type strain.</title>
        <authorList>
            <person name="Salva-Serra F."/>
            <person name="Engstrom-Jakobsson H."/>
            <person name="Thorell K."/>
            <person name="Jaen-Luchoro D."/>
            <person name="Gonzales-Siles L."/>
            <person name="Karlsson R."/>
            <person name="Yazdan S."/>
            <person name="Boulund F."/>
            <person name="Johnning A."/>
            <person name="Engstrand L."/>
            <person name="Kristiansson E."/>
            <person name="Moore E."/>
        </authorList>
    </citation>
    <scope>NUCLEOTIDE SEQUENCE [LARGE SCALE GENOMIC DNA]</scope>
    <source>
        <strain evidence="1 2">CCUG 4950</strain>
    </source>
</reference>
<accession>A0ABX3NGH6</accession>
<sequence>MMATYQEPMYLSDVLLTEVARGWTTQTIKVKTDTALAIGTVLYYVDGQDYLTAEPSDYTRVAGILAEKVESSDDVKTSLAIVRGAVVATENLIFPNDVSDDEKKQALSTLNTMGIMTQGEILPIATISLPEIDRSNVVTGEGSGAIGD</sequence>
<evidence type="ECO:0000313" key="1">
    <source>
        <dbReference type="EMBL" id="OPH34969.1"/>
    </source>
</evidence>
<organism evidence="1 2">
    <name type="scientific">Moraxella equi</name>
    <dbReference type="NCBI Taxonomy" id="60442"/>
    <lineage>
        <taxon>Bacteria</taxon>
        <taxon>Pseudomonadati</taxon>
        <taxon>Pseudomonadota</taxon>
        <taxon>Gammaproteobacteria</taxon>
        <taxon>Moraxellales</taxon>
        <taxon>Moraxellaceae</taxon>
        <taxon>Moraxella</taxon>
    </lineage>
</organism>
<gene>
    <name evidence="1" type="ORF">B5J93_11465</name>
</gene>
<dbReference type="InterPro" id="IPR004195">
    <property type="entry name" value="Head_decoration_D"/>
</dbReference>
<dbReference type="Pfam" id="PF02924">
    <property type="entry name" value="HDPD"/>
    <property type="match status" value="1"/>
</dbReference>
<evidence type="ECO:0000313" key="2">
    <source>
        <dbReference type="Proteomes" id="UP000190777"/>
    </source>
</evidence>
<comment type="caution">
    <text evidence="1">The sequence shown here is derived from an EMBL/GenBank/DDBJ whole genome shotgun (WGS) entry which is preliminary data.</text>
</comment>
<keyword evidence="2" id="KW-1185">Reference proteome</keyword>
<protein>
    <submittedName>
        <fullName evidence="1">Uncharacterized protein</fullName>
    </submittedName>
</protein>
<name>A0ABX3NGH6_9GAMM</name>
<proteinExistence type="predicted"/>